<evidence type="ECO:0000313" key="3">
    <source>
        <dbReference type="Proteomes" id="UP000175829"/>
    </source>
</evidence>
<evidence type="ECO:0000256" key="1">
    <source>
        <dbReference type="SAM" id="MobiDB-lite"/>
    </source>
</evidence>
<feature type="region of interest" description="Disordered" evidence="1">
    <location>
        <begin position="384"/>
        <end position="410"/>
    </location>
</feature>
<gene>
    <name evidence="2" type="ORF">AN217_07475</name>
</gene>
<dbReference type="EMBL" id="LJGV01000022">
    <property type="protein sequence ID" value="OEU97727.1"/>
    <property type="molecule type" value="Genomic_DNA"/>
</dbReference>
<proteinExistence type="predicted"/>
<comment type="caution">
    <text evidence="2">The sequence shown here is derived from an EMBL/GenBank/DDBJ whole genome shotgun (WGS) entry which is preliminary data.</text>
</comment>
<protein>
    <recommendedName>
        <fullName evidence="4">Lantibiotic dehydratase N-terminal domain-containing protein</fullName>
    </recommendedName>
</protein>
<dbReference type="AlphaFoldDB" id="A0A1E7K1A5"/>
<evidence type="ECO:0008006" key="4">
    <source>
        <dbReference type="Google" id="ProtNLM"/>
    </source>
</evidence>
<feature type="compositionally biased region" description="Low complexity" evidence="1">
    <location>
        <begin position="387"/>
        <end position="397"/>
    </location>
</feature>
<sequence>MTTPETRPEPGRPELTRVAGLPAAYCPLPSERTAELLDRHAELSGALEALRPRVEDVLYTLVPLLDGARDLRRAVLAARRAAHRAAPPGWDGPTAARIAEYADEEARGALRRWQELTAAAQAVAGELDKEVARDRAAAEDTLAAALEEPSFAHSLALATPDWVRYGSARGNRKRQRALRTLYSYTVRAAAKTSPFARLTTVGVPGGAHDGRAVQQVSATVVLTALYALARSPRTAQLLRYRPAPVRPADPAAEASDDPALLMLHPEYVATGGVTWRLDQVVEAGPAADWARALAGARTPGEGMATRGEDAAVPGDGVPFGGGTTAEHADDTLAHGDALRTLGGPDPFRRFLRMLDSGVLAPVPPWRRGEDALDVLLALTRHLPDPPSAGAAKAPADGEAADETGAMDGTGAMDRAGAADGLAVVRGLRALAAERERLAEPVRPGAEAPRRRAGAVARVRELGREWARTAGWDRFEPAEVWYEDAATGLRLPPVVADERTAQDLRRLGAAIRPRLFRSHLYDTLVRRFVAAYGRGGSCDDVLGFAMRCGAESDRDPELERAVQLDLAAREDPGERAWLPVGPSSAPPTAAVLFQQLRGGSGGAADGGPRLVVNQFNPGTGGLLTRFTELLGGDFAETLRGHVRRCWPHAAHHRELVLWTECSTAQAQSCGLLPPLTLPGELGAADALPLTATRLVHDPRQDTLTLLAPDGLPLAAAYTGLVPTHLFPKFARFLAVLSDPWINGSPLSDHRMPFQPPRDPEQVCAQDRQTLEGAGTVVTRRASWTVPVHRLPLPSPDAGCDATGVATMDAFRRAYGVPREVFAYLLPANGGGFGPAHDRKPLWVRLDSAVSLEVLAHWITPGTGHLRLVEALPAHDEHPLRDADGHRRAAEHAALLHWAGTGEEER</sequence>
<accession>A0A1E7K1A5</accession>
<dbReference type="Proteomes" id="UP000175829">
    <property type="component" value="Unassembled WGS sequence"/>
</dbReference>
<name>A0A1E7K1A5_9ACTN</name>
<reference evidence="2 3" key="1">
    <citation type="journal article" date="2016" name="Front. Microbiol.">
        <title>Comparative Genomics Analysis of Streptomyces Species Reveals Their Adaptation to the Marine Environment and Their Diversity at the Genomic Level.</title>
        <authorList>
            <person name="Tian X."/>
            <person name="Zhang Z."/>
            <person name="Yang T."/>
            <person name="Chen M."/>
            <person name="Li J."/>
            <person name="Chen F."/>
            <person name="Yang J."/>
            <person name="Li W."/>
            <person name="Zhang B."/>
            <person name="Zhang Z."/>
            <person name="Wu J."/>
            <person name="Zhang C."/>
            <person name="Long L."/>
            <person name="Xiao J."/>
        </authorList>
    </citation>
    <scope>NUCLEOTIDE SEQUENCE [LARGE SCALE GENOMIC DNA]</scope>
    <source>
        <strain evidence="2 3">SCSIO M10379</strain>
    </source>
</reference>
<dbReference type="PATRIC" id="fig|943816.4.peg.871"/>
<dbReference type="RefSeq" id="WP_069991173.1">
    <property type="nucleotide sequence ID" value="NZ_LJGV01000022.1"/>
</dbReference>
<evidence type="ECO:0000313" key="2">
    <source>
        <dbReference type="EMBL" id="OEU97727.1"/>
    </source>
</evidence>
<organism evidence="2 3">
    <name type="scientific">Streptomyces qinglanensis</name>
    <dbReference type="NCBI Taxonomy" id="943816"/>
    <lineage>
        <taxon>Bacteria</taxon>
        <taxon>Bacillati</taxon>
        <taxon>Actinomycetota</taxon>
        <taxon>Actinomycetes</taxon>
        <taxon>Kitasatosporales</taxon>
        <taxon>Streptomycetaceae</taxon>
        <taxon>Streptomyces</taxon>
    </lineage>
</organism>